<reference evidence="2" key="1">
    <citation type="submission" date="2021-01" db="EMBL/GenBank/DDBJ databases">
        <authorList>
            <person name="Corre E."/>
            <person name="Pelletier E."/>
            <person name="Niang G."/>
            <person name="Scheremetjew M."/>
            <person name="Finn R."/>
            <person name="Kale V."/>
            <person name="Holt S."/>
            <person name="Cochrane G."/>
            <person name="Meng A."/>
            <person name="Brown T."/>
            <person name="Cohen L."/>
        </authorList>
    </citation>
    <scope>NUCLEOTIDE SEQUENCE</scope>
    <source>
        <strain evidence="2">CCMP1594</strain>
    </source>
</reference>
<dbReference type="InterPro" id="IPR036249">
    <property type="entry name" value="Thioredoxin-like_sf"/>
</dbReference>
<dbReference type="SUPFAM" id="SSF52833">
    <property type="entry name" value="Thioredoxin-like"/>
    <property type="match status" value="1"/>
</dbReference>
<dbReference type="Pfam" id="PF13905">
    <property type="entry name" value="Thioredoxin_8"/>
    <property type="match status" value="1"/>
</dbReference>
<dbReference type="CDD" id="cd02964">
    <property type="entry name" value="TryX_like_family"/>
    <property type="match status" value="1"/>
</dbReference>
<dbReference type="PANTHER" id="PTHR46472:SF1">
    <property type="entry name" value="NUCLEOREDOXIN"/>
    <property type="match status" value="1"/>
</dbReference>
<gene>
    <name evidence="2" type="ORF">EGYM00163_LOCUS39701</name>
</gene>
<dbReference type="InterPro" id="IPR012336">
    <property type="entry name" value="Thioredoxin-like_fold"/>
</dbReference>
<organism evidence="2">
    <name type="scientific">Eutreptiella gymnastica</name>
    <dbReference type="NCBI Taxonomy" id="73025"/>
    <lineage>
        <taxon>Eukaryota</taxon>
        <taxon>Discoba</taxon>
        <taxon>Euglenozoa</taxon>
        <taxon>Euglenida</taxon>
        <taxon>Spirocuta</taxon>
        <taxon>Euglenophyceae</taxon>
        <taxon>Eutreptiales</taxon>
        <taxon>Eutreptiaceae</taxon>
        <taxon>Eutreptiella</taxon>
    </lineage>
</organism>
<dbReference type="GO" id="GO:0031397">
    <property type="term" value="P:negative regulation of protein ubiquitination"/>
    <property type="evidence" value="ECO:0007669"/>
    <property type="project" value="TreeGrafter"/>
</dbReference>
<evidence type="ECO:0000313" key="2">
    <source>
        <dbReference type="EMBL" id="CAE0828432.1"/>
    </source>
</evidence>
<feature type="domain" description="Thioredoxin" evidence="1">
    <location>
        <begin position="1"/>
        <end position="149"/>
    </location>
</feature>
<dbReference type="InterPro" id="IPR013766">
    <property type="entry name" value="Thioredoxin_domain"/>
</dbReference>
<dbReference type="Gene3D" id="3.40.30.10">
    <property type="entry name" value="Glutaredoxin"/>
    <property type="match status" value="1"/>
</dbReference>
<name>A0A7S4LGY3_9EUGL</name>
<dbReference type="PROSITE" id="PS51352">
    <property type="entry name" value="THIOREDOXIN_2"/>
    <property type="match status" value="1"/>
</dbReference>
<protein>
    <recommendedName>
        <fullName evidence="1">Thioredoxin domain-containing protein</fullName>
    </recommendedName>
</protein>
<dbReference type="AlphaFoldDB" id="A0A7S4LGY3"/>
<accession>A0A7S4LGY3</accession>
<dbReference type="GO" id="GO:0030178">
    <property type="term" value="P:negative regulation of Wnt signaling pathway"/>
    <property type="evidence" value="ECO:0007669"/>
    <property type="project" value="TreeGrafter"/>
</dbReference>
<dbReference type="PANTHER" id="PTHR46472">
    <property type="entry name" value="NUCLEOREDOXIN"/>
    <property type="match status" value="1"/>
</dbReference>
<evidence type="ECO:0000259" key="1">
    <source>
        <dbReference type="PROSITE" id="PS51352"/>
    </source>
</evidence>
<dbReference type="EMBL" id="HBJA01115455">
    <property type="protein sequence ID" value="CAE0828432.1"/>
    <property type="molecule type" value="Transcribed_RNA"/>
</dbReference>
<dbReference type="GO" id="GO:0004791">
    <property type="term" value="F:thioredoxin-disulfide reductase (NADPH) activity"/>
    <property type="evidence" value="ECO:0007669"/>
    <property type="project" value="TreeGrafter"/>
</dbReference>
<proteinExistence type="predicted"/>
<dbReference type="GO" id="GO:0005634">
    <property type="term" value="C:nucleus"/>
    <property type="evidence" value="ECO:0007669"/>
    <property type="project" value="TreeGrafter"/>
</dbReference>
<sequence>MPDTAVQDLLGEHLLEGTMTLNTANILHSAKYVGIYFSAHWCSPCRAFTPKLASSYNEHLKNDGIEIVFVSEDKTEAEFKDYFKEMPWKAVPYDSSVRGNLKTKFKIDTIPKLVILSPDGKVVCQDGVKAIKDDPTGKSLLPGAKKGWKQKCSKCTIM</sequence>